<dbReference type="Gene3D" id="3.90.930.12">
    <property type="entry name" value="Ribosomal protein L6, alpha-beta domain"/>
    <property type="match status" value="2"/>
</dbReference>
<dbReference type="AlphaFoldDB" id="A0A1L2JM99"/>
<keyword evidence="4 5" id="KW-0687">Ribonucleoprotein</keyword>
<evidence type="ECO:0000259" key="6">
    <source>
        <dbReference type="Pfam" id="PF00347"/>
    </source>
</evidence>
<evidence type="ECO:0000256" key="1">
    <source>
        <dbReference type="ARBA" id="ARBA00022730"/>
    </source>
</evidence>
<evidence type="ECO:0000256" key="3">
    <source>
        <dbReference type="ARBA" id="ARBA00022980"/>
    </source>
</evidence>
<feature type="domain" description="Large ribosomal subunit protein uL6 alpha-beta" evidence="6">
    <location>
        <begin position="98"/>
        <end position="174"/>
    </location>
</feature>
<evidence type="ECO:0000313" key="7">
    <source>
        <dbReference type="EMBL" id="AOZ56133.1"/>
    </source>
</evidence>
<dbReference type="InterPro" id="IPR000702">
    <property type="entry name" value="Ribosomal_uL6-like"/>
</dbReference>
<evidence type="ECO:0000256" key="2">
    <source>
        <dbReference type="ARBA" id="ARBA00022884"/>
    </source>
</evidence>
<sequence>MPVESLPPLTVSIPEGVEVRVEKDVVKVKGPLGELSRSFNGGILKVKKKDNMIEIIPKGARKFHKAYRGTIAAHIRNMITGVTQGFKRKMIIVYSHFPMKIEIDKDRGLILINNFLGERAPRVAKIVGNVKVYMEGDDKIVIEGINIEEVGQTAANIRQATKIKKKDPRVFQDGIYHYKEEV</sequence>
<dbReference type="GO" id="GO:0003735">
    <property type="term" value="F:structural constituent of ribosome"/>
    <property type="evidence" value="ECO:0007669"/>
    <property type="project" value="UniProtKB-UniRule"/>
</dbReference>
<dbReference type="HAMAP" id="MF_01365_A">
    <property type="entry name" value="Ribosomal_uL6_A"/>
    <property type="match status" value="1"/>
</dbReference>
<gene>
    <name evidence="5" type="primary">rpl6</name>
</gene>
<feature type="domain" description="Large ribosomal subunit protein uL6 alpha-beta" evidence="6">
    <location>
        <begin position="13"/>
        <end position="85"/>
    </location>
</feature>
<comment type="function">
    <text evidence="5">This protein binds to the 23S rRNA, and is important in its secondary structure. It is located near the subunit interface in the base of the L7/L12 stalk, and near the tRNA binding site of the peptidyltransferase center.</text>
</comment>
<proteinExistence type="inferred from homology"/>
<dbReference type="InterPro" id="IPR019907">
    <property type="entry name" value="Ribosomal_uL6_arc"/>
</dbReference>
<dbReference type="GO" id="GO:0002181">
    <property type="term" value="P:cytoplasmic translation"/>
    <property type="evidence" value="ECO:0007669"/>
    <property type="project" value="TreeGrafter"/>
</dbReference>
<keyword evidence="3 5" id="KW-0689">Ribosomal protein</keyword>
<protein>
    <recommendedName>
        <fullName evidence="5">Large ribosomal subunit protein uL6</fullName>
    </recommendedName>
</protein>
<name>A0A1L2JM99_9CREN</name>
<dbReference type="EMBL" id="KX765047">
    <property type="protein sequence ID" value="AOZ56133.1"/>
    <property type="molecule type" value="Genomic_DNA"/>
</dbReference>
<keyword evidence="2 5" id="KW-0694">RNA-binding</keyword>
<dbReference type="FunFam" id="3.90.930.12:FF:000008">
    <property type="entry name" value="50S ribosomal protein L6"/>
    <property type="match status" value="1"/>
</dbReference>
<dbReference type="SUPFAM" id="SSF56053">
    <property type="entry name" value="Ribosomal protein L6"/>
    <property type="match status" value="2"/>
</dbReference>
<dbReference type="GO" id="GO:0022625">
    <property type="term" value="C:cytosolic large ribosomal subunit"/>
    <property type="evidence" value="ECO:0007669"/>
    <property type="project" value="UniProtKB-UniRule"/>
</dbReference>
<dbReference type="Pfam" id="PF00347">
    <property type="entry name" value="Ribosomal_L6"/>
    <property type="match status" value="2"/>
</dbReference>
<accession>A0A1L2JM99</accession>
<dbReference type="PIRSF" id="PIRSF002162">
    <property type="entry name" value="Ribosomal_L6"/>
    <property type="match status" value="1"/>
</dbReference>
<dbReference type="PANTHER" id="PTHR11655:SF16">
    <property type="entry name" value="60S RIBOSOMAL PROTEIN L9"/>
    <property type="match status" value="1"/>
</dbReference>
<reference evidence="7" key="1">
    <citation type="journal article" date="2017" name="Nature">
        <title>Metagenomic exploration of ASGARD archaea illuminates the origin of cellular complexity in eukaryotes.</title>
        <authorList>
            <person name="Zaremba-Niedzwiedzka K."/>
            <person name="Caceres E.F."/>
            <person name="Saw J.H.W."/>
            <person name="Backstrom D."/>
            <person name="Juzokaite L."/>
            <person name="Vancaester E."/>
            <person name="Seitz K.W."/>
            <person name="Anantharaman K."/>
            <person name="Starnawski P."/>
            <person name="Kjeldsen K.U."/>
            <person name="Stott M.B."/>
            <person name="Nunoura T."/>
            <person name="Banfield J.F."/>
            <person name="Schramm A."/>
            <person name="Baker B.J."/>
            <person name="Spang A."/>
            <person name="Ettema T.J.G."/>
        </authorList>
    </citation>
    <scope>NUCLEOTIDE SEQUENCE</scope>
    <source>
        <strain evidence="7">TIV_1</strain>
    </source>
</reference>
<dbReference type="NCBIfam" id="NF004037">
    <property type="entry name" value="PRK05518.1"/>
    <property type="match status" value="1"/>
</dbReference>
<dbReference type="GO" id="GO:0019843">
    <property type="term" value="F:rRNA binding"/>
    <property type="evidence" value="ECO:0007669"/>
    <property type="project" value="UniProtKB-UniRule"/>
</dbReference>
<dbReference type="InterPro" id="IPR020040">
    <property type="entry name" value="Ribosomal_uL6_a/b-dom"/>
</dbReference>
<keyword evidence="1 5" id="KW-0699">rRNA-binding</keyword>
<evidence type="ECO:0000256" key="4">
    <source>
        <dbReference type="ARBA" id="ARBA00023274"/>
    </source>
</evidence>
<dbReference type="InterPro" id="IPR036789">
    <property type="entry name" value="Ribosomal_uL6-like_a/b-dom_sf"/>
</dbReference>
<comment type="subunit">
    <text evidence="5">Part of the 50S ribosomal subunit.</text>
</comment>
<organism evidence="7">
    <name type="scientific">uncultured korarchaeote</name>
    <dbReference type="NCBI Taxonomy" id="161241"/>
    <lineage>
        <taxon>Archaea</taxon>
        <taxon>Thermoproteota</taxon>
        <taxon>environmental samples</taxon>
    </lineage>
</organism>
<comment type="similarity">
    <text evidence="5">Belongs to the universal ribosomal protein uL6 family.</text>
</comment>
<dbReference type="PANTHER" id="PTHR11655">
    <property type="entry name" value="60S/50S RIBOSOMAL PROTEIN L6/L9"/>
    <property type="match status" value="1"/>
</dbReference>
<dbReference type="NCBIfam" id="TIGR03653">
    <property type="entry name" value="uL6_arch"/>
    <property type="match status" value="1"/>
</dbReference>
<evidence type="ECO:0000256" key="5">
    <source>
        <dbReference type="HAMAP-Rule" id="MF_01365"/>
    </source>
</evidence>